<accession>A0ABZ2I0Q2</accession>
<gene>
    <name evidence="4" type="ORF">V6617_02930</name>
</gene>
<dbReference type="SMART" id="SM00862">
    <property type="entry name" value="Trans_reg_C"/>
    <property type="match status" value="1"/>
</dbReference>
<name>A0ABZ2I0Q2_9HYPH</name>
<feature type="DNA-binding region" description="OmpR/PhoB-type" evidence="2">
    <location>
        <begin position="1"/>
        <end position="100"/>
    </location>
</feature>
<organism evidence="4 5">
    <name type="scientific">Pelagibacterium nitratireducens</name>
    <dbReference type="NCBI Taxonomy" id="1046114"/>
    <lineage>
        <taxon>Bacteria</taxon>
        <taxon>Pseudomonadati</taxon>
        <taxon>Pseudomonadota</taxon>
        <taxon>Alphaproteobacteria</taxon>
        <taxon>Hyphomicrobiales</taxon>
        <taxon>Devosiaceae</taxon>
        <taxon>Pelagibacterium</taxon>
    </lineage>
</organism>
<evidence type="ECO:0000313" key="5">
    <source>
        <dbReference type="Proteomes" id="UP001369958"/>
    </source>
</evidence>
<sequence length="527" mass="58516">MVRYHDLAFQPDMLTARRDDGDIVRLTRQERALLLRLVRQPHALVTRTQVLEALGDRAGGVLSERNVDYLVNRLRRRLGDSAKQPRFIATQYGEGYCWIAEPANTEPLSGFLLVGPVFGVDQDSFGFPHRLTEAIKAAIGCRKSVLYQSDWRQDPKAPGAFDFTLDVSTHFEADRLHLALALRAGRSGQIIESFRRTVSRPHSAKAAGDLARTITNSVWRHEAMPGPGAIDPADRPAHLRLHDAAVMLTDDTISWRENAARLRDAHAADKSDPRLSLMLALNHYARLLQSLETIGDAPLGTDDWDALETEIESLSLRALPDAHGHPQQLLAIAKLLRFIDRGHLDLAERLTDEAFRNSTAFAAVFSMKAQIAASRGDIDAAAMLYDRAMEMAEPGSQFHIYLLILKSVAMMADDRRGAVDQLAVELHDFDPNANIGYGLFMASPNAGSLNAPQEDALAAISPEVARNLTSYLFRISARPFQRRTHQRNVMKGLTTHLVRHHGAGAIAPDIARRFPELVRASRKGRAR</sequence>
<dbReference type="InterPro" id="IPR016032">
    <property type="entry name" value="Sig_transdc_resp-reg_C-effctor"/>
</dbReference>
<dbReference type="Pfam" id="PF00486">
    <property type="entry name" value="Trans_reg_C"/>
    <property type="match status" value="1"/>
</dbReference>
<proteinExistence type="predicted"/>
<dbReference type="Proteomes" id="UP001369958">
    <property type="component" value="Chromosome"/>
</dbReference>
<evidence type="ECO:0000313" key="4">
    <source>
        <dbReference type="EMBL" id="WWT33438.1"/>
    </source>
</evidence>
<protein>
    <submittedName>
        <fullName evidence="4">Helix-turn-helix domain-containing protein</fullName>
    </submittedName>
</protein>
<dbReference type="SUPFAM" id="SSF46894">
    <property type="entry name" value="C-terminal effector domain of the bipartite response regulators"/>
    <property type="match status" value="1"/>
</dbReference>
<feature type="domain" description="OmpR/PhoB-type" evidence="3">
    <location>
        <begin position="1"/>
        <end position="100"/>
    </location>
</feature>
<dbReference type="CDD" id="cd00383">
    <property type="entry name" value="trans_reg_C"/>
    <property type="match status" value="1"/>
</dbReference>
<dbReference type="PROSITE" id="PS51755">
    <property type="entry name" value="OMPR_PHOB"/>
    <property type="match status" value="1"/>
</dbReference>
<evidence type="ECO:0000256" key="1">
    <source>
        <dbReference type="ARBA" id="ARBA00023125"/>
    </source>
</evidence>
<dbReference type="Gene3D" id="1.10.10.10">
    <property type="entry name" value="Winged helix-like DNA-binding domain superfamily/Winged helix DNA-binding domain"/>
    <property type="match status" value="1"/>
</dbReference>
<dbReference type="RefSeq" id="WP_338608983.1">
    <property type="nucleotide sequence ID" value="NZ_CP146275.1"/>
</dbReference>
<keyword evidence="1 2" id="KW-0238">DNA-binding</keyword>
<dbReference type="InterPro" id="IPR036388">
    <property type="entry name" value="WH-like_DNA-bd_sf"/>
</dbReference>
<evidence type="ECO:0000259" key="3">
    <source>
        <dbReference type="PROSITE" id="PS51755"/>
    </source>
</evidence>
<dbReference type="InterPro" id="IPR001867">
    <property type="entry name" value="OmpR/PhoB-type_DNA-bd"/>
</dbReference>
<dbReference type="InterPro" id="IPR011990">
    <property type="entry name" value="TPR-like_helical_dom_sf"/>
</dbReference>
<dbReference type="Gene3D" id="1.25.40.10">
    <property type="entry name" value="Tetratricopeptide repeat domain"/>
    <property type="match status" value="1"/>
</dbReference>
<reference evidence="4 5" key="1">
    <citation type="submission" date="2024-02" db="EMBL/GenBank/DDBJ databases">
        <title>Complete genome sequence of Pelagibacterium nitratireducens ZH15.</title>
        <authorList>
            <person name="Zhao L.H."/>
        </authorList>
    </citation>
    <scope>NUCLEOTIDE SEQUENCE [LARGE SCALE GENOMIC DNA]</scope>
    <source>
        <strain evidence="4 5">ZH15</strain>
    </source>
</reference>
<dbReference type="EMBL" id="CP146275">
    <property type="protein sequence ID" value="WWT33438.1"/>
    <property type="molecule type" value="Genomic_DNA"/>
</dbReference>
<keyword evidence="5" id="KW-1185">Reference proteome</keyword>
<evidence type="ECO:0000256" key="2">
    <source>
        <dbReference type="PROSITE-ProRule" id="PRU01091"/>
    </source>
</evidence>